<dbReference type="GO" id="GO:0006401">
    <property type="term" value="P:RNA catabolic process"/>
    <property type="evidence" value="ECO:0007669"/>
    <property type="project" value="UniProtKB-ARBA"/>
</dbReference>
<evidence type="ECO:0000256" key="6">
    <source>
        <dbReference type="ARBA" id="ARBA00022722"/>
    </source>
</evidence>
<keyword evidence="9" id="KW-0999">Mitochondrion inner membrane</keyword>
<protein>
    <recommendedName>
        <fullName evidence="17">Endonuclease</fullName>
        <ecNumber evidence="17">3.1.30.-</ecNumber>
    </recommendedName>
</protein>
<dbReference type="PANTHER" id="PTHR13966">
    <property type="entry name" value="ENDONUCLEASE RELATED"/>
    <property type="match status" value="1"/>
</dbReference>
<evidence type="ECO:0000256" key="5">
    <source>
        <dbReference type="ARBA" id="ARBA00011738"/>
    </source>
</evidence>
<keyword evidence="12" id="KW-0496">Mitochondrion</keyword>
<accession>A0A2T0FF59</accession>
<dbReference type="SMART" id="SM00477">
    <property type="entry name" value="NUC"/>
    <property type="match status" value="1"/>
</dbReference>
<dbReference type="GeneID" id="36515000"/>
<evidence type="ECO:0000256" key="7">
    <source>
        <dbReference type="ARBA" id="ARBA00022723"/>
    </source>
</evidence>
<dbReference type="GO" id="GO:0003676">
    <property type="term" value="F:nucleic acid binding"/>
    <property type="evidence" value="ECO:0007669"/>
    <property type="project" value="InterPro"/>
</dbReference>
<dbReference type="OrthoDB" id="5418055at2759"/>
<keyword evidence="13" id="KW-0472">Membrane</keyword>
<comment type="subunit">
    <text evidence="5">Homodimer.</text>
</comment>
<dbReference type="AlphaFoldDB" id="A0A2T0FF59"/>
<dbReference type="SMART" id="SM00892">
    <property type="entry name" value="Endonuclease_NS"/>
    <property type="match status" value="1"/>
</dbReference>
<evidence type="ECO:0000256" key="10">
    <source>
        <dbReference type="ARBA" id="ARBA00022801"/>
    </source>
</evidence>
<keyword evidence="8 17" id="KW-0255">Endonuclease</keyword>
<evidence type="ECO:0000256" key="18">
    <source>
        <dbReference type="SAM" id="MobiDB-lite"/>
    </source>
</evidence>
<keyword evidence="22" id="KW-1185">Reference proteome</keyword>
<comment type="caution">
    <text evidence="21">The sequence shown here is derived from an EMBL/GenBank/DDBJ whole genome shotgun (WGS) entry which is preliminary data.</text>
</comment>
<feature type="binding site" evidence="16">
    <location>
        <position position="153"/>
    </location>
    <ligand>
        <name>Mg(2+)</name>
        <dbReference type="ChEBI" id="CHEBI:18420"/>
        <note>catalytic</note>
    </ligand>
</feature>
<evidence type="ECO:0000256" key="1">
    <source>
        <dbReference type="ARBA" id="ARBA00001936"/>
    </source>
</evidence>
<dbReference type="RefSeq" id="XP_024663577.1">
    <property type="nucleotide sequence ID" value="XM_024807809.1"/>
</dbReference>
<dbReference type="GO" id="GO:0006309">
    <property type="term" value="P:apoptotic DNA fragmentation"/>
    <property type="evidence" value="ECO:0007669"/>
    <property type="project" value="TreeGrafter"/>
</dbReference>
<dbReference type="GO" id="GO:0046872">
    <property type="term" value="F:metal ion binding"/>
    <property type="evidence" value="ECO:0007669"/>
    <property type="project" value="UniProtKB-KW"/>
</dbReference>
<name>A0A2T0FF59_9ASCO</name>
<dbReference type="EMBL" id="NDIQ01000001">
    <property type="protein sequence ID" value="PRT53631.1"/>
    <property type="molecule type" value="Genomic_DNA"/>
</dbReference>
<keyword evidence="6 17" id="KW-0540">Nuclease</keyword>
<comment type="cofactor">
    <cofactor evidence="2 17">
        <name>Mg(2+)</name>
        <dbReference type="ChEBI" id="CHEBI:18420"/>
    </cofactor>
</comment>
<evidence type="ECO:0000313" key="21">
    <source>
        <dbReference type="EMBL" id="PRT53631.1"/>
    </source>
</evidence>
<dbReference type="PANTHER" id="PTHR13966:SF5">
    <property type="entry name" value="ENDONUCLEASE G, MITOCHONDRIAL"/>
    <property type="match status" value="1"/>
</dbReference>
<dbReference type="Pfam" id="PF01223">
    <property type="entry name" value="Endonuclease_NS"/>
    <property type="match status" value="1"/>
</dbReference>
<feature type="compositionally biased region" description="Low complexity" evidence="18">
    <location>
        <begin position="8"/>
        <end position="21"/>
    </location>
</feature>
<evidence type="ECO:0000256" key="17">
    <source>
        <dbReference type="RuleBase" id="RU366055"/>
    </source>
</evidence>
<feature type="domain" description="ENPP1-3/EXOG-like endonuclease/phosphodiesterase" evidence="19">
    <location>
        <begin position="57"/>
        <end position="273"/>
    </location>
</feature>
<keyword evidence="10 17" id="KW-0378">Hydrolase</keyword>
<comment type="subcellular location">
    <subcellularLocation>
        <location evidence="3">Mitochondrion inner membrane</location>
    </subcellularLocation>
</comment>
<evidence type="ECO:0000256" key="8">
    <source>
        <dbReference type="ARBA" id="ARBA00022759"/>
    </source>
</evidence>
<dbReference type="GO" id="GO:0000014">
    <property type="term" value="F:single-stranded DNA endodeoxyribonuclease activity"/>
    <property type="evidence" value="ECO:0007669"/>
    <property type="project" value="TreeGrafter"/>
</dbReference>
<keyword evidence="14" id="KW-0464">Manganese</keyword>
<keyword evidence="7 16" id="KW-0479">Metal-binding</keyword>
<dbReference type="FunFam" id="3.40.570.10:FF:000004">
    <property type="entry name" value="Nuclease 1, mitochondrial"/>
    <property type="match status" value="1"/>
</dbReference>
<evidence type="ECO:0000256" key="4">
    <source>
        <dbReference type="ARBA" id="ARBA00010052"/>
    </source>
</evidence>
<evidence type="ECO:0000256" key="3">
    <source>
        <dbReference type="ARBA" id="ARBA00004273"/>
    </source>
</evidence>
<dbReference type="InterPro" id="IPR018524">
    <property type="entry name" value="DNA/RNA_endonuclease_AS"/>
</dbReference>
<feature type="domain" description="DNA/RNA non-specific endonuclease/pyrophosphatase/phosphodiesterase" evidence="20">
    <location>
        <begin position="56"/>
        <end position="273"/>
    </location>
</feature>
<evidence type="ECO:0000256" key="12">
    <source>
        <dbReference type="ARBA" id="ARBA00023128"/>
    </source>
</evidence>
<keyword evidence="11" id="KW-0460">Magnesium</keyword>
<dbReference type="InterPro" id="IPR044925">
    <property type="entry name" value="His-Me_finger_sf"/>
</dbReference>
<evidence type="ECO:0000313" key="22">
    <source>
        <dbReference type="Proteomes" id="UP000238350"/>
    </source>
</evidence>
<evidence type="ECO:0000256" key="15">
    <source>
        <dbReference type="PIRSR" id="PIRSR640255-1"/>
    </source>
</evidence>
<comment type="cofactor">
    <cofactor evidence="1">
        <name>Mn(2+)</name>
        <dbReference type="ChEBI" id="CHEBI:29035"/>
    </cofactor>
</comment>
<evidence type="ECO:0000256" key="14">
    <source>
        <dbReference type="ARBA" id="ARBA00023211"/>
    </source>
</evidence>
<dbReference type="InterPro" id="IPR040255">
    <property type="entry name" value="Non-specific_endonuclease"/>
</dbReference>
<sequence length="303" mass="34172">MLWGKNSQTQTQTATAVPATPEQLSEASNQLNKSLVDPAGYFSRYGYPIPIHDVASRQEFITCFDRRTKNPAWVIEHLTVASRTSRGGDRGNSVFKEDTAIPEKFRARLADYFRSGYDRGHQAPAADAKFSQQAMDETFYLTNMAPQVGDGFNRDYWAHFERFCRNLTDTYSSVRIITGPLYLPKRHPDGKWRVTYEMIGNPPNVAVPTHFFKIVVGEDPIQPSLPRHGAAVGAFVLPNEPISNSTPLKSFYVPIDAIERSSGVEFMPKLPENQRRDLCREIKCDVEVIEFNNAVKSLPAPKK</sequence>
<feature type="region of interest" description="Disordered" evidence="18">
    <location>
        <begin position="1"/>
        <end position="26"/>
    </location>
</feature>
<dbReference type="InterPro" id="IPR044929">
    <property type="entry name" value="DNA/RNA_non-sp_Endonuclease_sf"/>
</dbReference>
<evidence type="ECO:0000256" key="16">
    <source>
        <dbReference type="PIRSR" id="PIRSR640255-2"/>
    </source>
</evidence>
<dbReference type="GO" id="GO:0004521">
    <property type="term" value="F:RNA endonuclease activity"/>
    <property type="evidence" value="ECO:0007669"/>
    <property type="project" value="TreeGrafter"/>
</dbReference>
<dbReference type="GO" id="GO:0005743">
    <property type="term" value="C:mitochondrial inner membrane"/>
    <property type="evidence" value="ECO:0007669"/>
    <property type="project" value="UniProtKB-SubCell"/>
</dbReference>
<dbReference type="SUPFAM" id="SSF54060">
    <property type="entry name" value="His-Me finger endonucleases"/>
    <property type="match status" value="1"/>
</dbReference>
<gene>
    <name evidence="21" type="ORF">B9G98_01251</name>
</gene>
<dbReference type="Proteomes" id="UP000238350">
    <property type="component" value="Unassembled WGS sequence"/>
</dbReference>
<evidence type="ECO:0000256" key="13">
    <source>
        <dbReference type="ARBA" id="ARBA00023136"/>
    </source>
</evidence>
<reference evidence="21 22" key="1">
    <citation type="submission" date="2017-04" db="EMBL/GenBank/DDBJ databases">
        <title>Genome sequencing of [Candida] sorbophila.</title>
        <authorList>
            <person name="Ahn J.O."/>
        </authorList>
    </citation>
    <scope>NUCLEOTIDE SEQUENCE [LARGE SCALE GENOMIC DNA]</scope>
    <source>
        <strain evidence="21 22">DS02</strain>
    </source>
</reference>
<dbReference type="STRING" id="45607.A0A2T0FF59"/>
<dbReference type="CDD" id="cd00091">
    <property type="entry name" value="NUC"/>
    <property type="match status" value="1"/>
</dbReference>
<dbReference type="GO" id="GO:0005634">
    <property type="term" value="C:nucleus"/>
    <property type="evidence" value="ECO:0007669"/>
    <property type="project" value="UniProtKB-ARBA"/>
</dbReference>
<dbReference type="PROSITE" id="PS01070">
    <property type="entry name" value="NUCLEASE_NON_SPEC"/>
    <property type="match status" value="1"/>
</dbReference>
<evidence type="ECO:0000256" key="11">
    <source>
        <dbReference type="ARBA" id="ARBA00022842"/>
    </source>
</evidence>
<comment type="similarity">
    <text evidence="4 17">Belongs to the DNA/RNA non-specific endonuclease family.</text>
</comment>
<evidence type="ECO:0000256" key="9">
    <source>
        <dbReference type="ARBA" id="ARBA00022792"/>
    </source>
</evidence>
<evidence type="ECO:0000259" key="20">
    <source>
        <dbReference type="SMART" id="SM00892"/>
    </source>
</evidence>
<dbReference type="Gene3D" id="3.40.570.10">
    <property type="entry name" value="Extracellular Endonuclease, subunit A"/>
    <property type="match status" value="1"/>
</dbReference>
<feature type="active site" description="Proton acceptor" evidence="15">
    <location>
        <position position="121"/>
    </location>
</feature>
<evidence type="ECO:0000259" key="19">
    <source>
        <dbReference type="SMART" id="SM00477"/>
    </source>
</evidence>
<dbReference type="EC" id="3.1.30.-" evidence="17"/>
<proteinExistence type="inferred from homology"/>
<dbReference type="InterPro" id="IPR020821">
    <property type="entry name" value="ENPP1-3/EXOG-like_nuc-like"/>
</dbReference>
<dbReference type="InterPro" id="IPR001604">
    <property type="entry name" value="Endo_G_ENPP1-like_dom"/>
</dbReference>
<organism evidence="21 22">
    <name type="scientific">Wickerhamiella sorbophila</name>
    <dbReference type="NCBI Taxonomy" id="45607"/>
    <lineage>
        <taxon>Eukaryota</taxon>
        <taxon>Fungi</taxon>
        <taxon>Dikarya</taxon>
        <taxon>Ascomycota</taxon>
        <taxon>Saccharomycotina</taxon>
        <taxon>Dipodascomycetes</taxon>
        <taxon>Dipodascales</taxon>
        <taxon>Trichomonascaceae</taxon>
        <taxon>Wickerhamiella</taxon>
    </lineage>
</organism>
<evidence type="ECO:0000256" key="2">
    <source>
        <dbReference type="ARBA" id="ARBA00001946"/>
    </source>
</evidence>